<evidence type="ECO:0000256" key="2">
    <source>
        <dbReference type="ARBA" id="ARBA00022741"/>
    </source>
</evidence>
<dbReference type="GO" id="GO:0016887">
    <property type="term" value="F:ATP hydrolysis activity"/>
    <property type="evidence" value="ECO:0007669"/>
    <property type="project" value="InterPro"/>
</dbReference>
<proteinExistence type="predicted"/>
<reference evidence="5" key="1">
    <citation type="journal article" date="2020" name="mSystems">
        <title>Genome- and Community-Level Interaction Insights into Carbon Utilization and Element Cycling Functions of Hydrothermarchaeota in Hydrothermal Sediment.</title>
        <authorList>
            <person name="Zhou Z."/>
            <person name="Liu Y."/>
            <person name="Xu W."/>
            <person name="Pan J."/>
            <person name="Luo Z.H."/>
            <person name="Li M."/>
        </authorList>
    </citation>
    <scope>NUCLEOTIDE SEQUENCE [LARGE SCALE GENOMIC DNA]</scope>
    <source>
        <strain evidence="5">SpSt-81</strain>
    </source>
</reference>
<dbReference type="InterPro" id="IPR017871">
    <property type="entry name" value="ABC_transporter-like_CS"/>
</dbReference>
<dbReference type="EMBL" id="DTIN01000033">
    <property type="protein sequence ID" value="HFX14076.1"/>
    <property type="molecule type" value="Genomic_DNA"/>
</dbReference>
<dbReference type="SMART" id="SM00382">
    <property type="entry name" value="AAA"/>
    <property type="match status" value="1"/>
</dbReference>
<evidence type="ECO:0000313" key="5">
    <source>
        <dbReference type="EMBL" id="HFX14076.1"/>
    </source>
</evidence>
<gene>
    <name evidence="5" type="ORF">ENW00_08035</name>
</gene>
<sequence>MYALKVENLKAYYITSLYGIERKVRAVDNVSFQVMENEILGIAGESGCGKSTLLKTLIGLIKPPLSVMGGGIYYKYGGREVDILKDINVLKELKWKVFSYVPQGSMSVLNPTRKIIKTFEDVIKLHLNITNNNVIRDMVGEHLKSLGLPFEVLNSFPHQLSGGMRQRVTIALSTILKPKVIIADEATTALDVVVQRGVIQLLKRIQSEFKDTIIMVTHDMGVHANMADRIIIMYAGKLVEIGSAKDIFKNPLHPYTKYLIESLPRIGDKTLKKSVPGAPPSLLNPPSGCRFHPRCPYAMRECKEMVPDLVEIEKGHKVACFLHSKEVEKT</sequence>
<dbReference type="FunFam" id="3.40.50.300:FF:000016">
    <property type="entry name" value="Oligopeptide ABC transporter ATP-binding component"/>
    <property type="match status" value="1"/>
</dbReference>
<dbReference type="Gene3D" id="3.40.50.300">
    <property type="entry name" value="P-loop containing nucleotide triphosphate hydrolases"/>
    <property type="match status" value="1"/>
</dbReference>
<dbReference type="InterPro" id="IPR027417">
    <property type="entry name" value="P-loop_NTPase"/>
</dbReference>
<dbReference type="CDD" id="cd03257">
    <property type="entry name" value="ABC_NikE_OppD_transporters"/>
    <property type="match status" value="1"/>
</dbReference>
<organism evidence="5">
    <name type="scientific">Dictyoglomus thermophilum</name>
    <dbReference type="NCBI Taxonomy" id="14"/>
    <lineage>
        <taxon>Bacteria</taxon>
        <taxon>Pseudomonadati</taxon>
        <taxon>Dictyoglomota</taxon>
        <taxon>Dictyoglomia</taxon>
        <taxon>Dictyoglomales</taxon>
        <taxon>Dictyoglomaceae</taxon>
        <taxon>Dictyoglomus</taxon>
    </lineage>
</organism>
<dbReference type="GO" id="GO:0015833">
    <property type="term" value="P:peptide transport"/>
    <property type="evidence" value="ECO:0007669"/>
    <property type="project" value="InterPro"/>
</dbReference>
<dbReference type="PROSITE" id="PS00211">
    <property type="entry name" value="ABC_TRANSPORTER_1"/>
    <property type="match status" value="1"/>
</dbReference>
<evidence type="ECO:0000256" key="3">
    <source>
        <dbReference type="ARBA" id="ARBA00022840"/>
    </source>
</evidence>
<dbReference type="PANTHER" id="PTHR43067">
    <property type="entry name" value="OLIGOPEPTIDE/DIPEPTIDE ABC TRANSPORTER, ATPASE SUBUNIT"/>
    <property type="match status" value="1"/>
</dbReference>
<keyword evidence="1" id="KW-0813">Transport</keyword>
<dbReference type="InterPro" id="IPR003593">
    <property type="entry name" value="AAA+_ATPase"/>
</dbReference>
<dbReference type="InterPro" id="IPR013563">
    <property type="entry name" value="Oligopep_ABC_C"/>
</dbReference>
<dbReference type="AlphaFoldDB" id="A0A7C3RMU9"/>
<dbReference type="SUPFAM" id="SSF52540">
    <property type="entry name" value="P-loop containing nucleoside triphosphate hydrolases"/>
    <property type="match status" value="1"/>
</dbReference>
<comment type="caution">
    <text evidence="5">The sequence shown here is derived from an EMBL/GenBank/DDBJ whole genome shotgun (WGS) entry which is preliminary data.</text>
</comment>
<dbReference type="Pfam" id="PF00005">
    <property type="entry name" value="ABC_tran"/>
    <property type="match status" value="1"/>
</dbReference>
<dbReference type="InterPro" id="IPR003439">
    <property type="entry name" value="ABC_transporter-like_ATP-bd"/>
</dbReference>
<accession>A0A7C3RMU9</accession>
<evidence type="ECO:0000256" key="1">
    <source>
        <dbReference type="ARBA" id="ARBA00022448"/>
    </source>
</evidence>
<dbReference type="NCBIfam" id="TIGR01727">
    <property type="entry name" value="oligo_HPY"/>
    <property type="match status" value="1"/>
</dbReference>
<dbReference type="GO" id="GO:0005524">
    <property type="term" value="F:ATP binding"/>
    <property type="evidence" value="ECO:0007669"/>
    <property type="project" value="UniProtKB-KW"/>
</dbReference>
<feature type="domain" description="ABC transporter" evidence="4">
    <location>
        <begin position="4"/>
        <end position="260"/>
    </location>
</feature>
<dbReference type="PANTHER" id="PTHR43067:SF2">
    <property type="entry name" value="OLIGOPEPTIDE ABC TRANSPORTER, ATP-BINDING PROTEIN"/>
    <property type="match status" value="1"/>
</dbReference>
<protein>
    <submittedName>
        <fullName evidence="5">ABC transporter ATP-binding protein</fullName>
    </submittedName>
</protein>
<keyword evidence="3 5" id="KW-0067">ATP-binding</keyword>
<dbReference type="PROSITE" id="PS50893">
    <property type="entry name" value="ABC_TRANSPORTER_2"/>
    <property type="match status" value="1"/>
</dbReference>
<dbReference type="Pfam" id="PF08352">
    <property type="entry name" value="oligo_HPY"/>
    <property type="match status" value="1"/>
</dbReference>
<evidence type="ECO:0000259" key="4">
    <source>
        <dbReference type="PROSITE" id="PS50893"/>
    </source>
</evidence>
<name>A0A7C3RMU9_DICTH</name>
<keyword evidence="2" id="KW-0547">Nucleotide-binding</keyword>